<keyword evidence="2" id="KW-1185">Reference proteome</keyword>
<dbReference type="InParanoid" id="A0A1J7I6Z1"/>
<dbReference type="EMBL" id="KV875107">
    <property type="protein sequence ID" value="OIW23270.1"/>
    <property type="molecule type" value="Genomic_DNA"/>
</dbReference>
<protein>
    <submittedName>
        <fullName evidence="1">Uncharacterized protein</fullName>
    </submittedName>
</protein>
<gene>
    <name evidence="1" type="ORF">CONLIGDRAFT_586111</name>
</gene>
<evidence type="ECO:0000313" key="2">
    <source>
        <dbReference type="Proteomes" id="UP000182658"/>
    </source>
</evidence>
<name>A0A1J7I6Z1_9PEZI</name>
<reference evidence="1 2" key="1">
    <citation type="submission" date="2016-10" db="EMBL/GenBank/DDBJ databases">
        <title>Draft genome sequence of Coniochaeta ligniaria NRRL30616, a lignocellulolytic fungus for bioabatement of inhibitors in plant biomass hydrolysates.</title>
        <authorList>
            <consortium name="DOE Joint Genome Institute"/>
            <person name="Jimenez D.J."/>
            <person name="Hector R.E."/>
            <person name="Riley R."/>
            <person name="Sun H."/>
            <person name="Grigoriev I.V."/>
            <person name="Van Elsas J.D."/>
            <person name="Nichols N.N."/>
        </authorList>
    </citation>
    <scope>NUCLEOTIDE SEQUENCE [LARGE SCALE GENOMIC DNA]</scope>
    <source>
        <strain evidence="1 2">NRRL 30616</strain>
    </source>
</reference>
<dbReference type="AlphaFoldDB" id="A0A1J7I6Z1"/>
<organism evidence="1 2">
    <name type="scientific">Coniochaeta ligniaria NRRL 30616</name>
    <dbReference type="NCBI Taxonomy" id="1408157"/>
    <lineage>
        <taxon>Eukaryota</taxon>
        <taxon>Fungi</taxon>
        <taxon>Dikarya</taxon>
        <taxon>Ascomycota</taxon>
        <taxon>Pezizomycotina</taxon>
        <taxon>Sordariomycetes</taxon>
        <taxon>Sordariomycetidae</taxon>
        <taxon>Coniochaetales</taxon>
        <taxon>Coniochaetaceae</taxon>
        <taxon>Coniochaeta</taxon>
    </lineage>
</organism>
<sequence>KRSKTAKTYNIRDSPVVTHPSTSLTITGLSMGERTGSRVFQYLWSYVKGGLSKKAITFSARLPGHSVLSFLLSHSVRGTLGFNVHHECISATAVRSFPNLQDILMQRCCTYPLSLVHFESFCGCNLSHGHEVGS</sequence>
<evidence type="ECO:0000313" key="1">
    <source>
        <dbReference type="EMBL" id="OIW23270.1"/>
    </source>
</evidence>
<feature type="non-terminal residue" evidence="1">
    <location>
        <position position="1"/>
    </location>
</feature>
<dbReference type="Proteomes" id="UP000182658">
    <property type="component" value="Unassembled WGS sequence"/>
</dbReference>
<proteinExistence type="predicted"/>
<accession>A0A1J7I6Z1</accession>
<dbReference type="OrthoDB" id="4776075at2759"/>